<proteinExistence type="inferred from homology"/>
<keyword evidence="8 10" id="KW-0333">Golgi apparatus</keyword>
<evidence type="ECO:0000256" key="8">
    <source>
        <dbReference type="ARBA" id="ARBA00023034"/>
    </source>
</evidence>
<comment type="subcellular location">
    <subcellularLocation>
        <location evidence="1 10">Golgi apparatus membrane</location>
        <topology evidence="1 10">Single-pass type II membrane protein</topology>
    </subcellularLocation>
</comment>
<sequence length="429" mass="48878">MYPPNGGQAAYSPLPDSEVHQPSFDIHDTFDASPPLKNRLQAALRHPLFRPIAIVFSFLFAVAIFKIFFSGQTTPSIIETPDPRPILTPEPDSPSKPKDMSMWRSDSFGFSTSERPAYLDKPLTRPLVLRLAIITRVDAFERRQTIRESVLAGVKPNEVQIDYRFFVGRAKDGVEGLNTKLKLVKENKVYNDVVILDQFPDVAEKLSVKRFEAFKWTNSIPYDQYDYSMTIDSDTFCRFSALARRLQHTHPNLNPRKEPIMVGRMGNHKVYYQNTGSDDNEDFYIAGPWYKYPIGVGYMLSSNVTQTLLSLDPPVAHHVNYPSDDVMIGSWIAALRYYPDSNATFLTTEHSSAPSSTPGLPVEPKPLLPYIVNTTVVDDQGGWHDIREESTKDTERPISWDSVCIHRMKIPQMKSLRQMDEIKAEWDEV</sequence>
<name>A0A8H7XJU4_PSICU</name>
<dbReference type="GO" id="GO:0000139">
    <property type="term" value="C:Golgi membrane"/>
    <property type="evidence" value="ECO:0007669"/>
    <property type="project" value="UniProtKB-SubCell"/>
</dbReference>
<evidence type="ECO:0000256" key="5">
    <source>
        <dbReference type="ARBA" id="ARBA00022692"/>
    </source>
</evidence>
<evidence type="ECO:0000256" key="11">
    <source>
        <dbReference type="SAM" id="MobiDB-lite"/>
    </source>
</evidence>
<dbReference type="EMBL" id="JAFIQS010000023">
    <property type="protein sequence ID" value="KAG5161888.1"/>
    <property type="molecule type" value="Genomic_DNA"/>
</dbReference>
<comment type="similarity">
    <text evidence="2 10">Belongs to the glycosyltransferase 31 family.</text>
</comment>
<evidence type="ECO:0000256" key="1">
    <source>
        <dbReference type="ARBA" id="ARBA00004323"/>
    </source>
</evidence>
<protein>
    <recommendedName>
        <fullName evidence="10">Hexosyltransferase</fullName>
        <ecNumber evidence="10">2.4.1.-</ecNumber>
    </recommendedName>
</protein>
<feature type="transmembrane region" description="Helical" evidence="10">
    <location>
        <begin position="48"/>
        <end position="69"/>
    </location>
</feature>
<keyword evidence="7 10" id="KW-1133">Transmembrane helix</keyword>
<evidence type="ECO:0000256" key="9">
    <source>
        <dbReference type="ARBA" id="ARBA00023136"/>
    </source>
</evidence>
<organism evidence="12">
    <name type="scientific">Psilocybe cubensis</name>
    <name type="common">Psychedelic mushroom</name>
    <name type="synonym">Stropharia cubensis</name>
    <dbReference type="NCBI Taxonomy" id="181762"/>
    <lineage>
        <taxon>Eukaryota</taxon>
        <taxon>Fungi</taxon>
        <taxon>Dikarya</taxon>
        <taxon>Basidiomycota</taxon>
        <taxon>Agaricomycotina</taxon>
        <taxon>Agaricomycetes</taxon>
        <taxon>Agaricomycetidae</taxon>
        <taxon>Agaricales</taxon>
        <taxon>Agaricineae</taxon>
        <taxon>Strophariaceae</taxon>
        <taxon>Psilocybe</taxon>
    </lineage>
</organism>
<dbReference type="Pfam" id="PF01762">
    <property type="entry name" value="Galactosyl_T"/>
    <property type="match status" value="1"/>
</dbReference>
<dbReference type="InterPro" id="IPR002659">
    <property type="entry name" value="Glyco_trans_31"/>
</dbReference>
<keyword evidence="5 10" id="KW-0812">Transmembrane</keyword>
<evidence type="ECO:0000256" key="7">
    <source>
        <dbReference type="ARBA" id="ARBA00022989"/>
    </source>
</evidence>
<keyword evidence="6 10" id="KW-0735">Signal-anchor</keyword>
<dbReference type="GO" id="GO:0016758">
    <property type="term" value="F:hexosyltransferase activity"/>
    <property type="evidence" value="ECO:0007669"/>
    <property type="project" value="InterPro"/>
</dbReference>
<reference evidence="12" key="1">
    <citation type="submission" date="2021-02" db="EMBL/GenBank/DDBJ databases">
        <title>Psilocybe cubensis genome.</title>
        <authorList>
            <person name="Mckernan K.J."/>
            <person name="Crawford S."/>
            <person name="Trippe A."/>
            <person name="Kane L.T."/>
            <person name="Mclaughlin S."/>
        </authorList>
    </citation>
    <scope>NUCLEOTIDE SEQUENCE [LARGE SCALE GENOMIC DNA]</scope>
    <source>
        <strain evidence="12">MGC-MH-2018</strain>
    </source>
</reference>
<dbReference type="PANTHER" id="PTHR11214">
    <property type="entry name" value="BETA-1,3-N-ACETYLGLUCOSAMINYLTRANSFERASE"/>
    <property type="match status" value="1"/>
</dbReference>
<evidence type="ECO:0000256" key="4">
    <source>
        <dbReference type="ARBA" id="ARBA00022679"/>
    </source>
</evidence>
<gene>
    <name evidence="12" type="ORF">JR316_013175</name>
</gene>
<dbReference type="EC" id="2.4.1.-" evidence="10"/>
<keyword evidence="3 10" id="KW-0328">Glycosyltransferase</keyword>
<feature type="region of interest" description="Disordered" evidence="11">
    <location>
        <begin position="79"/>
        <end position="100"/>
    </location>
</feature>
<accession>A0A8H7XJU4</accession>
<keyword evidence="9 10" id="KW-0472">Membrane</keyword>
<comment type="caution">
    <text evidence="12">The sequence shown here is derived from an EMBL/GenBank/DDBJ whole genome shotgun (WGS) entry which is preliminary data.</text>
</comment>
<dbReference type="OrthoDB" id="2988826at2759"/>
<evidence type="ECO:0000256" key="2">
    <source>
        <dbReference type="ARBA" id="ARBA00008661"/>
    </source>
</evidence>
<keyword evidence="4" id="KW-0808">Transferase</keyword>
<dbReference type="Gene3D" id="3.90.550.50">
    <property type="match status" value="1"/>
</dbReference>
<evidence type="ECO:0000313" key="12">
    <source>
        <dbReference type="EMBL" id="KAG5161888.1"/>
    </source>
</evidence>
<evidence type="ECO:0000256" key="10">
    <source>
        <dbReference type="RuleBase" id="RU363063"/>
    </source>
</evidence>
<feature type="compositionally biased region" description="Pro residues" evidence="11">
    <location>
        <begin position="83"/>
        <end position="92"/>
    </location>
</feature>
<dbReference type="AlphaFoldDB" id="A0A8H7XJU4"/>
<evidence type="ECO:0000256" key="6">
    <source>
        <dbReference type="ARBA" id="ARBA00022968"/>
    </source>
</evidence>
<evidence type="ECO:0000256" key="3">
    <source>
        <dbReference type="ARBA" id="ARBA00022676"/>
    </source>
</evidence>